<evidence type="ECO:0000313" key="13">
    <source>
        <dbReference type="Proteomes" id="UP000251721"/>
    </source>
</evidence>
<name>A0A024HV88_KLEPN</name>
<dbReference type="Proteomes" id="UP000259497">
    <property type="component" value="Unassembled WGS sequence"/>
</dbReference>
<dbReference type="EMBL" id="UAWQ01000005">
    <property type="protein sequence ID" value="SQC41559.1"/>
    <property type="molecule type" value="Genomic_DNA"/>
</dbReference>
<dbReference type="Proteomes" id="UP000251721">
    <property type="component" value="Unassembled WGS sequence"/>
</dbReference>
<reference evidence="4 12" key="3">
    <citation type="submission" date="2017-09" db="EMBL/GenBank/DDBJ databases">
        <title>Molecular Epidemiology of Livestock-Associated Methicillin Resistant Staphylococcus aureus (LA-MRSA) and Extended-Spectrum Beta-Lactamase (ESBL)-Producing Enterobacteriaceae in Pigs and Exposed Workers in Cameroon and South Africa.</title>
        <authorList>
            <person name="Founou L."/>
            <person name="Founou R.C."/>
            <person name="Allam M."/>
            <person name="Ismail A."/>
            <person name="Essack S.Y."/>
        </authorList>
    </citation>
    <scope>NUCLEOTIDE SEQUENCE [LARGE SCALE GENOMIC DNA]</scope>
    <source>
        <strain evidence="4 12">HH516E4IA</strain>
    </source>
</reference>
<dbReference type="Proteomes" id="UP000283322">
    <property type="component" value="Unassembled WGS sequence"/>
</dbReference>
<dbReference type="EMBL" id="UIXM01000046">
    <property type="protein sequence ID" value="SVS29947.1"/>
    <property type="molecule type" value="Genomic_DNA"/>
</dbReference>
<dbReference type="Proteomes" id="UP000468995">
    <property type="component" value="Unassembled WGS sequence"/>
</dbReference>
<dbReference type="AlphaFoldDB" id="A0A024HV88"/>
<evidence type="ECO:0000313" key="5">
    <source>
        <dbReference type="EMBL" id="RDT87872.1"/>
    </source>
</evidence>
<evidence type="ECO:0000313" key="18">
    <source>
        <dbReference type="Proteomes" id="UP000468995"/>
    </source>
</evidence>
<evidence type="ECO:0000313" key="2">
    <source>
        <dbReference type="EMBL" id="MSS33906.1"/>
    </source>
</evidence>
<reference evidence="1" key="1">
    <citation type="journal article" date="2014" name="Antimicrob. Agents Chemother.">
        <title>IncH-Type Plasmid Harboring blaCTX-M-15, blaDHA-1, and qnrB4 Genes Recovered from Animal Isolates.</title>
        <authorList>
            <person name="Schluter A."/>
            <person name="Nordmann P."/>
            <person name="Bonnin R.A."/>
            <person name="Millemann Y."/>
            <person name="Eikmeyer F.G."/>
            <person name="Wibberg D."/>
            <person name="Puhler A."/>
            <person name="Poirel L."/>
        </authorList>
    </citation>
    <scope>NUCLEOTIDE SEQUENCE [LARGE SCALE GENOMIC DNA]</scope>
    <source>
        <strain evidence="1">Kp15</strain>
        <plasmid evidence="1">pENVA</plasmid>
    </source>
</reference>
<evidence type="ECO:0000313" key="4">
    <source>
        <dbReference type="EMBL" id="PVU57504.1"/>
    </source>
</evidence>
<organism evidence="1">
    <name type="scientific">Klebsiella pneumoniae</name>
    <dbReference type="NCBI Taxonomy" id="573"/>
    <lineage>
        <taxon>Bacteria</taxon>
        <taxon>Pseudomonadati</taxon>
        <taxon>Pseudomonadota</taxon>
        <taxon>Gammaproteobacteria</taxon>
        <taxon>Enterobacterales</taxon>
        <taxon>Enterobacteriaceae</taxon>
        <taxon>Klebsiella/Raoultella group</taxon>
        <taxon>Klebsiella</taxon>
        <taxon>Klebsiella pneumoniae complex</taxon>
    </lineage>
</organism>
<dbReference type="EMBL" id="MPYG04000169">
    <property type="protein sequence ID" value="ROG90794.1"/>
    <property type="molecule type" value="Genomic_DNA"/>
</dbReference>
<dbReference type="Proteomes" id="UP000245817">
    <property type="component" value="Unassembled WGS sequence"/>
</dbReference>
<dbReference type="Proteomes" id="UP000234439">
    <property type="component" value="Unassembled WGS sequence"/>
</dbReference>
<evidence type="ECO:0000313" key="7">
    <source>
        <dbReference type="EMBL" id="RRE94360.1"/>
    </source>
</evidence>
<evidence type="ECO:0000313" key="16">
    <source>
        <dbReference type="Proteomes" id="UP000275975"/>
    </source>
</evidence>
<evidence type="ECO:0000313" key="17">
    <source>
        <dbReference type="Proteomes" id="UP000283322"/>
    </source>
</evidence>
<reference evidence="7 16" key="9">
    <citation type="journal article" date="2019" name="Antimicrob. Agents Chemother.">
        <title>Applying Rapid Whole Genome Sequencing to Predict Phenotypic Antimicrobial Susceptibility Testing Results Among Carbapenem-Resistant Klebsiella pneumoniae Clinical Isolates.</title>
        <authorList>
            <person name="Tamma P.D."/>
            <person name="Fan Y."/>
            <person name="Bergman Y."/>
            <person name="Pertea G."/>
            <person name="Kazmi A."/>
            <person name="Lewis S."/>
            <person name="Carroll K.C."/>
            <person name="Schatz M.C."/>
            <person name="Timp W."/>
            <person name="Simner P.J."/>
        </authorList>
    </citation>
    <scope>NUCLEOTIDE SEQUENCE [LARGE SCALE GENOMIC DNA]</scope>
    <source>
        <strain evidence="7 16">KLPN_104</strain>
    </source>
</reference>
<proteinExistence type="predicted"/>
<reference evidence="7" key="8">
    <citation type="submission" date="2018-10" db="EMBL/GenBank/DDBJ databases">
        <authorList>
            <person name="Fan Y."/>
            <person name="Timp W."/>
            <person name="Bergman Y."/>
            <person name="Tamma P."/>
            <person name="Simner P."/>
        </authorList>
    </citation>
    <scope>NUCLEOTIDE SEQUENCE</scope>
    <source>
        <strain evidence="7">KLPN_104</strain>
    </source>
</reference>
<evidence type="ECO:0000313" key="14">
    <source>
        <dbReference type="Proteomes" id="UP000252603"/>
    </source>
</evidence>
<dbReference type="EMBL" id="UFEU01000014">
    <property type="protein sequence ID" value="SSK53964.1"/>
    <property type="molecule type" value="Genomic_DNA"/>
</dbReference>
<evidence type="ECO:0000313" key="15">
    <source>
        <dbReference type="Proteomes" id="UP000259497"/>
    </source>
</evidence>
<dbReference type="Proteomes" id="UP000254657">
    <property type="component" value="Unassembled WGS sequence"/>
</dbReference>
<dbReference type="PATRIC" id="fig|573.1641.peg.5216"/>
<accession>A0A024HV88</accession>
<dbReference type="EMBL" id="QRCF01000026">
    <property type="protein sequence ID" value="RDT87872.1"/>
    <property type="molecule type" value="Genomic_DNA"/>
</dbReference>
<reference evidence="5" key="5">
    <citation type="submission" date="2018-07" db="EMBL/GenBank/DDBJ databases">
        <title>Draft genome sequence of Klebsiella pneumoniae K293.</title>
        <authorList>
            <person name="He F."/>
        </authorList>
    </citation>
    <scope>NUCLEOTIDE SEQUENCE</scope>
    <source>
        <strain evidence="5">K293</strain>
    </source>
</reference>
<sequence length="70" mass="7612">MNIEAKQFLTGSGRRVLTNEGRQGMGGVAGVGSSTEKMLGYVAEAVFENCGQLDNQQLDDIISWIQLYKS</sequence>
<dbReference type="Proteomes" id="UP000252603">
    <property type="component" value="Unassembled WGS sequence"/>
</dbReference>
<dbReference type="RefSeq" id="WP_004181742.1">
    <property type="nucleotide sequence ID" value="NZ_AP019549.1"/>
</dbReference>
<geneLocation type="plasmid" evidence="1">
    <name>pENVA</name>
</geneLocation>
<dbReference type="EMBL" id="PCFF01000076">
    <property type="protein sequence ID" value="PVU57504.1"/>
    <property type="molecule type" value="Genomic_DNA"/>
</dbReference>
<reference evidence="3 11" key="2">
    <citation type="journal article" date="2017" name="J. Infect. Dis.">
        <title>An Analysis of the Epidemic of Klebsiella pneumoniae Carbapenemase-Producing K. pneumoniae: Convergence of Two Evolutionary Mechanisms Creates the Perfect Storm.</title>
        <authorList>
            <person name="Rojas L.J."/>
            <person name="Weinstock G.M."/>
            <person name="De La Cadena E."/>
            <person name="Diaz L."/>
            <person name="Rios R."/>
            <person name="Hanson B.M."/>
            <person name="Brown J.S."/>
            <person name="Vats P."/>
            <person name="Phillips D.S."/>
            <person name="Nguyen H."/>
            <person name="Hujer K.M."/>
            <person name="Correa A."/>
            <person name="Adams M.D."/>
            <person name="Perez F."/>
            <person name="Sodergren E."/>
            <person name="Narechania A."/>
            <person name="Planet P.J."/>
            <person name="Villegas M.V."/>
            <person name="Bonomo R.A."/>
            <person name="Arias C.A."/>
        </authorList>
    </citation>
    <scope>NUCLEOTIDE SEQUENCE [LARGE SCALE GENOMIC DNA]</scope>
    <source>
        <strain evidence="3 11">COL-Kpn30</strain>
    </source>
</reference>
<evidence type="ECO:0000313" key="6">
    <source>
        <dbReference type="EMBL" id="ROG90794.1"/>
    </source>
</evidence>
<reference evidence="8 13" key="4">
    <citation type="submission" date="2018-06" db="EMBL/GenBank/DDBJ databases">
        <authorList>
            <consortium name="Pathogen Informatics"/>
            <person name="Doyle S."/>
        </authorList>
    </citation>
    <scope>NUCLEOTIDE SEQUENCE [LARGE SCALE GENOMIC DNA]</scope>
    <source>
        <strain evidence="8 13">NCTC13465</strain>
    </source>
</reference>
<protein>
    <submittedName>
        <fullName evidence="1">Uncharacterized protein</fullName>
    </submittedName>
</protein>
<dbReference type="EMBL" id="VINI01000028">
    <property type="protein sequence ID" value="MSS33906.1"/>
    <property type="molecule type" value="Genomic_DNA"/>
</dbReference>
<evidence type="ECO:0000313" key="11">
    <source>
        <dbReference type="Proteomes" id="UP000234439"/>
    </source>
</evidence>
<reference evidence="6 17" key="7">
    <citation type="submission" date="2018-10" db="EMBL/GenBank/DDBJ databases">
        <authorList>
            <person name="Vanduin D."/>
            <person name="Fouts D."/>
            <person name="Wright M."/>
            <person name="Sutton G."/>
            <person name="Nguyen K."/>
            <person name="Kreiswirth B."/>
            <person name="Chen L."/>
            <person name="Rojas L."/>
            <person name="Hujer A."/>
            <person name="Hujer K."/>
            <person name="Bonomo R."/>
            <person name="Adams M."/>
        </authorList>
    </citation>
    <scope>NUCLEOTIDE SEQUENCE [LARGE SCALE GENOMIC DNA]</scope>
    <source>
        <strain evidence="6 17">CRK0165</strain>
    </source>
</reference>
<dbReference type="EMBL" id="HG918041">
    <property type="protein sequence ID" value="CDM79647.1"/>
    <property type="molecule type" value="Genomic_DNA"/>
</dbReference>
<evidence type="ECO:0000313" key="3">
    <source>
        <dbReference type="EMBL" id="PLE24549.1"/>
    </source>
</evidence>
<reference evidence="10 15" key="6">
    <citation type="submission" date="2018-08" db="EMBL/GenBank/DDBJ databases">
        <authorList>
            <consortium name="Pathogen Informatics"/>
        </authorList>
    </citation>
    <scope>NUCLEOTIDE SEQUENCE [LARGE SCALE GENOMIC DNA]</scope>
    <source>
        <strain evidence="9 14">4300STDY6470422</strain>
        <strain evidence="10 15">EuSCAPE_GR114</strain>
    </source>
</reference>
<evidence type="ECO:0000313" key="8">
    <source>
        <dbReference type="EMBL" id="SQC41559.1"/>
    </source>
</evidence>
<keyword evidence="1" id="KW-0614">Plasmid</keyword>
<evidence type="ECO:0000313" key="9">
    <source>
        <dbReference type="EMBL" id="SSK53964.1"/>
    </source>
</evidence>
<gene>
    <name evidence="3" type="ORF">B6I68_27225</name>
    <name evidence="6" type="ORF">BL124_00023205</name>
    <name evidence="4" type="ORF">CP554_27280</name>
    <name evidence="5" type="ORF">DW286_20870</name>
    <name evidence="7" type="ORF">EAO17_29385</name>
    <name evidence="2" type="ORF">FME62_24380</name>
    <name evidence="8" type="ORF">NCTC13465_00802</name>
    <name evidence="1" type="ORF">PENVA_0031</name>
    <name evidence="10" type="ORF">SAMEA3649733_05708</name>
    <name evidence="9" type="ORF">SAMEA4364603_04353</name>
</gene>
<evidence type="ECO:0000313" key="12">
    <source>
        <dbReference type="Proteomes" id="UP000245817"/>
    </source>
</evidence>
<evidence type="ECO:0000313" key="1">
    <source>
        <dbReference type="EMBL" id="CDM79647.1"/>
    </source>
</evidence>
<reference evidence="2 18" key="10">
    <citation type="submission" date="2019-07" db="EMBL/GenBank/DDBJ databases">
        <title>Genome sequence of OXA-232-producing Klebsiella pneumoniae ST23 from septicemic neonate.</title>
        <authorList>
            <person name="Mukherjee S."/>
            <person name="Naha S."/>
            <person name="Bhadury P."/>
            <person name="Basu S."/>
        </authorList>
    </citation>
    <scope>NUCLEOTIDE SEQUENCE [LARGE SCALE GENOMIC DNA]</scope>
    <source>
        <strain evidence="2 18">EN5275</strain>
    </source>
</reference>
<dbReference type="EMBL" id="NCMJ01000176">
    <property type="protein sequence ID" value="PLE24549.1"/>
    <property type="molecule type" value="Genomic_DNA"/>
</dbReference>
<dbReference type="Proteomes" id="UP000275975">
    <property type="component" value="Unassembled WGS sequence"/>
</dbReference>
<evidence type="ECO:0000313" key="10">
    <source>
        <dbReference type="EMBL" id="SVS29947.1"/>
    </source>
</evidence>
<dbReference type="EMBL" id="RDAM01000003">
    <property type="protein sequence ID" value="RRE94360.1"/>
    <property type="molecule type" value="Genomic_DNA"/>
</dbReference>